<dbReference type="Proteomes" id="UP000287156">
    <property type="component" value="Unassembled WGS sequence"/>
</dbReference>
<evidence type="ECO:0000256" key="1">
    <source>
        <dbReference type="SAM" id="Phobius"/>
    </source>
</evidence>
<dbReference type="Pfam" id="PF11667">
    <property type="entry name" value="DUF3267"/>
    <property type="match status" value="1"/>
</dbReference>
<name>A0A429Y1Q6_9BACI</name>
<dbReference type="EMBL" id="QYTV02000003">
    <property type="protein sequence ID" value="RST75165.1"/>
    <property type="molecule type" value="Genomic_DNA"/>
</dbReference>
<keyword evidence="1" id="KW-0812">Transmembrane</keyword>
<protein>
    <submittedName>
        <fullName evidence="2">DUF3267 domain-containing protein</fullName>
    </submittedName>
</protein>
<keyword evidence="1" id="KW-0472">Membrane</keyword>
<dbReference type="RefSeq" id="WP_126049399.1">
    <property type="nucleotide sequence ID" value="NZ_QYTV02000003.1"/>
</dbReference>
<accession>A0A429Y1Q6</accession>
<proteinExistence type="predicted"/>
<evidence type="ECO:0000313" key="2">
    <source>
        <dbReference type="EMBL" id="RST75165.1"/>
    </source>
</evidence>
<keyword evidence="3" id="KW-1185">Reference proteome</keyword>
<dbReference type="AlphaFoldDB" id="A0A429Y1Q6"/>
<feature type="transmembrane region" description="Helical" evidence="1">
    <location>
        <begin position="49"/>
        <end position="76"/>
    </location>
</feature>
<keyword evidence="1" id="KW-1133">Transmembrane helix</keyword>
<gene>
    <name evidence="2" type="ORF">D4T97_007860</name>
</gene>
<comment type="caution">
    <text evidence="2">The sequence shown here is derived from an EMBL/GenBank/DDBJ whole genome shotgun (WGS) entry which is preliminary data.</text>
</comment>
<dbReference type="InterPro" id="IPR021683">
    <property type="entry name" value="DUF3267"/>
</dbReference>
<evidence type="ECO:0000313" key="3">
    <source>
        <dbReference type="Proteomes" id="UP000287156"/>
    </source>
</evidence>
<reference evidence="2" key="1">
    <citation type="submission" date="2018-12" db="EMBL/GenBank/DDBJ databases">
        <authorList>
            <person name="Sun L."/>
            <person name="Chen Z."/>
        </authorList>
    </citation>
    <scope>NUCLEOTIDE SEQUENCE [LARGE SCALE GENOMIC DNA]</scope>
    <source>
        <strain evidence="2">3-2-2</strain>
    </source>
</reference>
<feature type="transmembrane region" description="Helical" evidence="1">
    <location>
        <begin position="106"/>
        <end position="128"/>
    </location>
</feature>
<organism evidence="2 3">
    <name type="scientific">Siminovitchia acidinfaciens</name>
    <dbReference type="NCBI Taxonomy" id="2321395"/>
    <lineage>
        <taxon>Bacteria</taxon>
        <taxon>Bacillati</taxon>
        <taxon>Bacillota</taxon>
        <taxon>Bacilli</taxon>
        <taxon>Bacillales</taxon>
        <taxon>Bacillaceae</taxon>
        <taxon>Siminovitchia</taxon>
    </lineage>
</organism>
<feature type="transmembrane region" description="Helical" evidence="1">
    <location>
        <begin position="15"/>
        <end position="37"/>
    </location>
</feature>
<sequence length="181" mass="21808">MHCWKAYYVDRKHHFFRRFFISSLVSLFVFIFSYVIMQTFAARQFNDEFFIVFLCSFLLLYPVHKLFHIVPIISYYKHMKWEIERHFRILPVIDIKVECPIPKKRFGIALILPFFTLNVLLIFCIFLLPQYGHYITILLAYHNGLSTFDLLYFKTLFLSPKNALVEENDEGYEILVEDDPL</sequence>
<dbReference type="OrthoDB" id="2360495at2"/>